<reference evidence="1 2" key="1">
    <citation type="submission" date="2020-08" db="EMBL/GenBank/DDBJ databases">
        <title>Sequencing the genomes of 1000 actinobacteria strains.</title>
        <authorList>
            <person name="Klenk H.-P."/>
        </authorList>
    </citation>
    <scope>NUCLEOTIDE SEQUENCE [LARGE SCALE GENOMIC DNA]</scope>
    <source>
        <strain evidence="1 2">DSM 45258</strain>
    </source>
</reference>
<organism evidence="1 2">
    <name type="scientific">Hoyosella altamirensis</name>
    <dbReference type="NCBI Taxonomy" id="616997"/>
    <lineage>
        <taxon>Bacteria</taxon>
        <taxon>Bacillati</taxon>
        <taxon>Actinomycetota</taxon>
        <taxon>Actinomycetes</taxon>
        <taxon>Mycobacteriales</taxon>
        <taxon>Hoyosellaceae</taxon>
        <taxon>Hoyosella</taxon>
    </lineage>
</organism>
<dbReference type="EMBL" id="JACHWS010000006">
    <property type="protein sequence ID" value="MBB3040121.1"/>
    <property type="molecule type" value="Genomic_DNA"/>
</dbReference>
<dbReference type="AlphaFoldDB" id="A0A839RWK1"/>
<proteinExistence type="predicted"/>
<name>A0A839RWK1_9ACTN</name>
<comment type="caution">
    <text evidence="1">The sequence shown here is derived from an EMBL/GenBank/DDBJ whole genome shotgun (WGS) entry which is preliminary data.</text>
</comment>
<evidence type="ECO:0000313" key="1">
    <source>
        <dbReference type="EMBL" id="MBB3040121.1"/>
    </source>
</evidence>
<protein>
    <submittedName>
        <fullName evidence="1">Uncharacterized protein</fullName>
    </submittedName>
</protein>
<sequence length="58" mass="6862">MGFRRRDPDDRPLTEAAEVYKRALGVFFLSEPHQDFDTLRNFRRIADAEADVWSPELH</sequence>
<feature type="non-terminal residue" evidence="1">
    <location>
        <position position="58"/>
    </location>
</feature>
<dbReference type="Proteomes" id="UP000567922">
    <property type="component" value="Unassembled WGS sequence"/>
</dbReference>
<keyword evidence="2" id="KW-1185">Reference proteome</keyword>
<gene>
    <name evidence="1" type="ORF">FHU29_004616</name>
</gene>
<evidence type="ECO:0000313" key="2">
    <source>
        <dbReference type="Proteomes" id="UP000567922"/>
    </source>
</evidence>
<accession>A0A839RWK1</accession>